<dbReference type="Pfam" id="PF01682">
    <property type="entry name" value="DB"/>
    <property type="match status" value="1"/>
</dbReference>
<protein>
    <submittedName>
        <fullName evidence="3">DB module</fullName>
    </submittedName>
</protein>
<dbReference type="AlphaFoldDB" id="A0A238BSZ0"/>
<reference evidence="3 4" key="1">
    <citation type="submission" date="2015-12" db="EMBL/GenBank/DDBJ databases">
        <title>Draft genome of the nematode, Onchocerca flexuosa.</title>
        <authorList>
            <person name="Mitreva M."/>
        </authorList>
    </citation>
    <scope>NUCLEOTIDE SEQUENCE [LARGE SCALE GENOMIC DNA]</scope>
    <source>
        <strain evidence="3">Red Deer</strain>
    </source>
</reference>
<feature type="chain" id="PRO_5013144798" evidence="1">
    <location>
        <begin position="20"/>
        <end position="161"/>
    </location>
</feature>
<evidence type="ECO:0000259" key="2">
    <source>
        <dbReference type="Pfam" id="PF01682"/>
    </source>
</evidence>
<evidence type="ECO:0000313" key="4">
    <source>
        <dbReference type="Proteomes" id="UP000242913"/>
    </source>
</evidence>
<accession>A0A238BSZ0</accession>
<proteinExistence type="predicted"/>
<feature type="signal peptide" evidence="1">
    <location>
        <begin position="1"/>
        <end position="19"/>
    </location>
</feature>
<keyword evidence="4" id="KW-1185">Reference proteome</keyword>
<feature type="domain" description="Domain of unknown function DB" evidence="2">
    <location>
        <begin position="60"/>
        <end position="155"/>
    </location>
</feature>
<dbReference type="Proteomes" id="UP000242913">
    <property type="component" value="Unassembled WGS sequence"/>
</dbReference>
<sequence length="161" mass="18827">MNSSLVIFVTAIFVILARGDDWQQLLEKREILTEMMRNEYFLGDEELMVPSRADERFRECCIAEIGDFYCTNQLCSISSISRMTPSALISHVLQCSRKMRKIWSCASQMRDQSDCCIERNVPEYCLNYCNGKMRLNLRQPEFLCFLHSKQIIQCLKDNLLS</sequence>
<evidence type="ECO:0000256" key="1">
    <source>
        <dbReference type="SAM" id="SignalP"/>
    </source>
</evidence>
<dbReference type="EMBL" id="KZ270020">
    <property type="protein sequence ID" value="OZC07820.1"/>
    <property type="molecule type" value="Genomic_DNA"/>
</dbReference>
<dbReference type="InterPro" id="IPR002602">
    <property type="entry name" value="DB"/>
</dbReference>
<gene>
    <name evidence="3" type="ORF">X798_05130</name>
</gene>
<name>A0A238BSZ0_9BILA</name>
<organism evidence="3 4">
    <name type="scientific">Onchocerca flexuosa</name>
    <dbReference type="NCBI Taxonomy" id="387005"/>
    <lineage>
        <taxon>Eukaryota</taxon>
        <taxon>Metazoa</taxon>
        <taxon>Ecdysozoa</taxon>
        <taxon>Nematoda</taxon>
        <taxon>Chromadorea</taxon>
        <taxon>Rhabditida</taxon>
        <taxon>Spirurina</taxon>
        <taxon>Spiruromorpha</taxon>
        <taxon>Filarioidea</taxon>
        <taxon>Onchocercidae</taxon>
        <taxon>Onchocerca</taxon>
    </lineage>
</organism>
<dbReference type="OrthoDB" id="5872752at2759"/>
<evidence type="ECO:0000313" key="3">
    <source>
        <dbReference type="EMBL" id="OZC07820.1"/>
    </source>
</evidence>
<keyword evidence="1" id="KW-0732">Signal</keyword>